<dbReference type="AlphaFoldDB" id="A0A4C1YYQ8"/>
<gene>
    <name evidence="3" type="ORF">EVAR_48939_1</name>
</gene>
<protein>
    <submittedName>
        <fullName evidence="3">Uncharacterized protein</fullName>
    </submittedName>
</protein>
<dbReference type="EMBL" id="BGZK01001414">
    <property type="protein sequence ID" value="GBP79475.1"/>
    <property type="molecule type" value="Genomic_DNA"/>
</dbReference>
<keyword evidence="2" id="KW-0812">Transmembrane</keyword>
<organism evidence="3 4">
    <name type="scientific">Eumeta variegata</name>
    <name type="common">Bagworm moth</name>
    <name type="synonym">Eumeta japonica</name>
    <dbReference type="NCBI Taxonomy" id="151549"/>
    <lineage>
        <taxon>Eukaryota</taxon>
        <taxon>Metazoa</taxon>
        <taxon>Ecdysozoa</taxon>
        <taxon>Arthropoda</taxon>
        <taxon>Hexapoda</taxon>
        <taxon>Insecta</taxon>
        <taxon>Pterygota</taxon>
        <taxon>Neoptera</taxon>
        <taxon>Endopterygota</taxon>
        <taxon>Lepidoptera</taxon>
        <taxon>Glossata</taxon>
        <taxon>Ditrysia</taxon>
        <taxon>Tineoidea</taxon>
        <taxon>Psychidae</taxon>
        <taxon>Oiketicinae</taxon>
        <taxon>Eumeta</taxon>
    </lineage>
</organism>
<keyword evidence="2" id="KW-0472">Membrane</keyword>
<comment type="caution">
    <text evidence="3">The sequence shown here is derived from an EMBL/GenBank/DDBJ whole genome shotgun (WGS) entry which is preliminary data.</text>
</comment>
<feature type="region of interest" description="Disordered" evidence="1">
    <location>
        <begin position="1"/>
        <end position="20"/>
    </location>
</feature>
<feature type="transmembrane region" description="Helical" evidence="2">
    <location>
        <begin position="208"/>
        <end position="234"/>
    </location>
</feature>
<sequence length="317" mass="35466">MSRQEILGSHVPRGVEGKPDSHARALDLEHTTPRVEFITVVVVSTHFSSAIYFFLLTDSASFHIENNDGSVTENAERIEHASLPTRTTINIHVYPMPRPSASPDMNIIYVDERGCAQIADTFTAGFNMTCNIDQIVPQADGDGVARDDMTEVRTHFIQDDVPVTADVIEQLRSDAILLRTIQSRLALMGLDLFGFVTDLSPEAGADSLLALLYFLAALCALLLLLCLVLSLLYCIRTRTGARNRCVASPRPLNLFKDNYLFDLKEYDYRLRMDKVSIEYLLSPSVSKCDLQEMMVGTRPRDSPPWPWLANGTLIRDK</sequence>
<name>A0A4C1YYQ8_EUMVA</name>
<dbReference type="OrthoDB" id="6379298at2759"/>
<keyword evidence="4" id="KW-1185">Reference proteome</keyword>
<dbReference type="Proteomes" id="UP000299102">
    <property type="component" value="Unassembled WGS sequence"/>
</dbReference>
<proteinExistence type="predicted"/>
<evidence type="ECO:0000256" key="1">
    <source>
        <dbReference type="SAM" id="MobiDB-lite"/>
    </source>
</evidence>
<evidence type="ECO:0000313" key="4">
    <source>
        <dbReference type="Proteomes" id="UP000299102"/>
    </source>
</evidence>
<accession>A0A4C1YYQ8</accession>
<reference evidence="3 4" key="1">
    <citation type="journal article" date="2019" name="Commun. Biol.">
        <title>The bagworm genome reveals a unique fibroin gene that provides high tensile strength.</title>
        <authorList>
            <person name="Kono N."/>
            <person name="Nakamura H."/>
            <person name="Ohtoshi R."/>
            <person name="Tomita M."/>
            <person name="Numata K."/>
            <person name="Arakawa K."/>
        </authorList>
    </citation>
    <scope>NUCLEOTIDE SEQUENCE [LARGE SCALE GENOMIC DNA]</scope>
</reference>
<evidence type="ECO:0000313" key="3">
    <source>
        <dbReference type="EMBL" id="GBP79475.1"/>
    </source>
</evidence>
<keyword evidence="2" id="KW-1133">Transmembrane helix</keyword>
<evidence type="ECO:0000256" key="2">
    <source>
        <dbReference type="SAM" id="Phobius"/>
    </source>
</evidence>